<gene>
    <name evidence="9" type="ORF">GLYMA_13G246000</name>
</gene>
<dbReference type="InterPro" id="IPR001206">
    <property type="entry name" value="Diacylglycerol_kinase_cat_dom"/>
</dbReference>
<dbReference type="InterPro" id="IPR017438">
    <property type="entry name" value="ATP-NAD_kinase_N"/>
</dbReference>
<evidence type="ECO:0000256" key="1">
    <source>
        <dbReference type="ARBA" id="ARBA00004148"/>
    </source>
</evidence>
<keyword evidence="11" id="KW-1185">Reference proteome</keyword>
<dbReference type="GO" id="GO:0008481">
    <property type="term" value="F:sphingosine kinase activity"/>
    <property type="evidence" value="ECO:0007669"/>
    <property type="project" value="UniProtKB-EC"/>
</dbReference>
<dbReference type="PaxDb" id="3847-GLYMA13G31980.2"/>
<dbReference type="InterPro" id="IPR050187">
    <property type="entry name" value="Lipid_Phosphate_FormReg"/>
</dbReference>
<name>A0A0R0GTJ7_SOYBN</name>
<dbReference type="GO" id="GO:0005524">
    <property type="term" value="F:ATP binding"/>
    <property type="evidence" value="ECO:0007669"/>
    <property type="project" value="UniProtKB-KW"/>
</dbReference>
<dbReference type="GO" id="GO:0009705">
    <property type="term" value="C:plant-type vacuole membrane"/>
    <property type="evidence" value="ECO:0007669"/>
    <property type="project" value="UniProtKB-ARBA"/>
</dbReference>
<dbReference type="Pfam" id="PF00781">
    <property type="entry name" value="DAGK_cat"/>
    <property type="match status" value="1"/>
</dbReference>
<dbReference type="InterPro" id="IPR016064">
    <property type="entry name" value="NAD/diacylglycerol_kinase_sf"/>
</dbReference>
<feature type="domain" description="DAGKc" evidence="8">
    <location>
        <begin position="16"/>
        <end position="153"/>
    </location>
</feature>
<organism evidence="9">
    <name type="scientific">Glycine max</name>
    <name type="common">Soybean</name>
    <name type="synonym">Glycine hispida</name>
    <dbReference type="NCBI Taxonomy" id="3847"/>
    <lineage>
        <taxon>Eukaryota</taxon>
        <taxon>Viridiplantae</taxon>
        <taxon>Streptophyta</taxon>
        <taxon>Embryophyta</taxon>
        <taxon>Tracheophyta</taxon>
        <taxon>Spermatophyta</taxon>
        <taxon>Magnoliopsida</taxon>
        <taxon>eudicotyledons</taxon>
        <taxon>Gunneridae</taxon>
        <taxon>Pentapetalae</taxon>
        <taxon>rosids</taxon>
        <taxon>fabids</taxon>
        <taxon>Fabales</taxon>
        <taxon>Fabaceae</taxon>
        <taxon>Papilionoideae</taxon>
        <taxon>50 kb inversion clade</taxon>
        <taxon>NPAAA clade</taxon>
        <taxon>indigoferoid/millettioid clade</taxon>
        <taxon>Phaseoleae</taxon>
        <taxon>Glycine</taxon>
        <taxon>Glycine subgen. Soja</taxon>
    </lineage>
</organism>
<dbReference type="GO" id="GO:0005737">
    <property type="term" value="C:cytoplasm"/>
    <property type="evidence" value="ECO:0000318"/>
    <property type="project" value="GO_Central"/>
</dbReference>
<evidence type="ECO:0000256" key="2">
    <source>
        <dbReference type="ARBA" id="ARBA00022679"/>
    </source>
</evidence>
<proteinExistence type="predicted"/>
<dbReference type="Gramene" id="KRH21569">
    <property type="protein sequence ID" value="KRH21569"/>
    <property type="gene ID" value="GLYMA_13G246000"/>
</dbReference>
<dbReference type="GO" id="GO:0001727">
    <property type="term" value="F:lipid kinase activity"/>
    <property type="evidence" value="ECO:0000318"/>
    <property type="project" value="GO_Central"/>
</dbReference>
<evidence type="ECO:0000256" key="7">
    <source>
        <dbReference type="ARBA" id="ARBA00044037"/>
    </source>
</evidence>
<evidence type="ECO:0000313" key="9">
    <source>
        <dbReference type="EMBL" id="KRH21569.1"/>
    </source>
</evidence>
<dbReference type="Proteomes" id="UP000008827">
    <property type="component" value="Chromosome 13"/>
</dbReference>
<evidence type="ECO:0000259" key="8">
    <source>
        <dbReference type="PROSITE" id="PS50146"/>
    </source>
</evidence>
<dbReference type="Gene3D" id="3.40.50.10330">
    <property type="entry name" value="Probable inorganic polyphosphate/atp-NAD kinase, domain 1"/>
    <property type="match status" value="1"/>
</dbReference>
<dbReference type="STRING" id="3847.A0A0R0GTJ7"/>
<evidence type="ECO:0000256" key="5">
    <source>
        <dbReference type="ARBA" id="ARBA00022840"/>
    </source>
</evidence>
<keyword evidence="2" id="KW-0808">Transferase</keyword>
<dbReference type="PANTHER" id="PTHR12358:SF31">
    <property type="entry name" value="ACYLGLYCEROL KINASE, MITOCHONDRIAL"/>
    <property type="match status" value="1"/>
</dbReference>
<dbReference type="InParanoid" id="A0A0R0GTJ7"/>
<evidence type="ECO:0000256" key="6">
    <source>
        <dbReference type="ARBA" id="ARBA00023136"/>
    </source>
</evidence>
<keyword evidence="4" id="KW-0418">Kinase</keyword>
<reference evidence="9" key="3">
    <citation type="submission" date="2018-07" db="EMBL/GenBank/DDBJ databases">
        <title>WGS assembly of Glycine max.</title>
        <authorList>
            <person name="Schmutz J."/>
            <person name="Cannon S."/>
            <person name="Schlueter J."/>
            <person name="Ma J."/>
            <person name="Mitros T."/>
            <person name="Nelson W."/>
            <person name="Hyten D."/>
            <person name="Song Q."/>
            <person name="Thelen J."/>
            <person name="Cheng J."/>
            <person name="Xu D."/>
            <person name="Hellsten U."/>
            <person name="May G."/>
            <person name="Yu Y."/>
            <person name="Sakurai T."/>
            <person name="Umezawa T."/>
            <person name="Bhattacharyya M."/>
            <person name="Sandhu D."/>
            <person name="Valliyodan B."/>
            <person name="Lindquist E."/>
            <person name="Peto M."/>
            <person name="Grant D."/>
            <person name="Shu S."/>
            <person name="Goodstein D."/>
            <person name="Barry K."/>
            <person name="Futrell-Griggs M."/>
            <person name="Abernathy B."/>
            <person name="Du J."/>
            <person name="Tian Z."/>
            <person name="Zhu L."/>
            <person name="Gill N."/>
            <person name="Joshi T."/>
            <person name="Libault M."/>
            <person name="Sethuraman A."/>
            <person name="Zhang X."/>
            <person name="Shinozaki K."/>
            <person name="Nguyen H."/>
            <person name="Wing R."/>
            <person name="Cregan P."/>
            <person name="Specht J."/>
            <person name="Grimwood J."/>
            <person name="Rokhsar D."/>
            <person name="Stacey G."/>
            <person name="Shoemaker R."/>
            <person name="Jackson S."/>
        </authorList>
    </citation>
    <scope>NUCLEOTIDE SEQUENCE</scope>
    <source>
        <tissue evidence="9">Callus</tissue>
    </source>
</reference>
<dbReference type="GO" id="GO:0016020">
    <property type="term" value="C:membrane"/>
    <property type="evidence" value="ECO:0000318"/>
    <property type="project" value="GO_Central"/>
</dbReference>
<evidence type="ECO:0000313" key="10">
    <source>
        <dbReference type="EnsemblPlants" id="KRH21569"/>
    </source>
</evidence>
<dbReference type="FunFam" id="3.40.50.10330:FF:000005">
    <property type="entry name" value="Sphingosine kinase 2"/>
    <property type="match status" value="1"/>
</dbReference>
<accession>A0A0R0GTJ7</accession>
<keyword evidence="3" id="KW-0547">Nucleotide-binding</keyword>
<evidence type="ECO:0000256" key="4">
    <source>
        <dbReference type="ARBA" id="ARBA00022777"/>
    </source>
</evidence>
<protein>
    <recommendedName>
        <fullName evidence="7">sphingosine kinase</fullName>
        <ecNumber evidence="7">2.7.1.91</ecNumber>
    </recommendedName>
</protein>
<evidence type="ECO:0000256" key="3">
    <source>
        <dbReference type="ARBA" id="ARBA00022741"/>
    </source>
</evidence>
<dbReference type="SMART" id="SM00046">
    <property type="entry name" value="DAGKc"/>
    <property type="match status" value="1"/>
</dbReference>
<dbReference type="EnsemblPlants" id="KRH21569">
    <property type="protein sequence ID" value="KRH21569"/>
    <property type="gene ID" value="GLYMA_13G246000"/>
</dbReference>
<dbReference type="SUPFAM" id="SSF111331">
    <property type="entry name" value="NAD kinase/diacylglycerol kinase-like"/>
    <property type="match status" value="1"/>
</dbReference>
<dbReference type="EC" id="2.7.1.91" evidence="7"/>
<dbReference type="AlphaFoldDB" id="A0A0R0GTJ7"/>
<dbReference type="SMR" id="A0A0R0GTJ7"/>
<evidence type="ECO:0000313" key="11">
    <source>
        <dbReference type="Proteomes" id="UP000008827"/>
    </source>
</evidence>
<dbReference type="OrthoDB" id="3853857at2759"/>
<dbReference type="GO" id="GO:0046512">
    <property type="term" value="P:sphingosine biosynthetic process"/>
    <property type="evidence" value="ECO:0000318"/>
    <property type="project" value="GO_Central"/>
</dbReference>
<sequence length="153" mass="16557">MPSSEESPRLWCQKLGRPKSLLVFVNPFGGKQSAKKIFAEQVKSLLEDAQIQITVQETKHELHAKEVARSLDITKYHGIVCVSGDGILVEVVNGLLQREDWDTAIKMPLGVVPAGNGMAKSLLDSVGDPCEVANAVLAIIRGSKRPLDVATIT</sequence>
<dbReference type="PANTHER" id="PTHR12358">
    <property type="entry name" value="SPHINGOSINE KINASE"/>
    <property type="match status" value="1"/>
</dbReference>
<keyword evidence="5" id="KW-0067">ATP-binding</keyword>
<keyword evidence="6" id="KW-0472">Membrane</keyword>
<reference evidence="9 10" key="1">
    <citation type="journal article" date="2010" name="Nature">
        <title>Genome sequence of the palaeopolyploid soybean.</title>
        <authorList>
            <person name="Schmutz J."/>
            <person name="Cannon S.B."/>
            <person name="Schlueter J."/>
            <person name="Ma J."/>
            <person name="Mitros T."/>
            <person name="Nelson W."/>
            <person name="Hyten D.L."/>
            <person name="Song Q."/>
            <person name="Thelen J.J."/>
            <person name="Cheng J."/>
            <person name="Xu D."/>
            <person name="Hellsten U."/>
            <person name="May G.D."/>
            <person name="Yu Y."/>
            <person name="Sakurai T."/>
            <person name="Umezawa T."/>
            <person name="Bhattacharyya M.K."/>
            <person name="Sandhu D."/>
            <person name="Valliyodan B."/>
            <person name="Lindquist E."/>
            <person name="Peto M."/>
            <person name="Grant D."/>
            <person name="Shu S."/>
            <person name="Goodstein D."/>
            <person name="Barry K."/>
            <person name="Futrell-Griggs M."/>
            <person name="Abernathy B."/>
            <person name="Du J."/>
            <person name="Tian Z."/>
            <person name="Zhu L."/>
            <person name="Gill N."/>
            <person name="Joshi T."/>
            <person name="Libault M."/>
            <person name="Sethuraman A."/>
            <person name="Zhang X.-C."/>
            <person name="Shinozaki K."/>
            <person name="Nguyen H.T."/>
            <person name="Wing R.A."/>
            <person name="Cregan P."/>
            <person name="Specht J."/>
            <person name="Grimwood J."/>
            <person name="Rokhsar D."/>
            <person name="Stacey G."/>
            <person name="Shoemaker R.C."/>
            <person name="Jackson S.A."/>
        </authorList>
    </citation>
    <scope>NUCLEOTIDE SEQUENCE [LARGE SCALE GENOMIC DNA]</scope>
    <source>
        <strain evidence="10">cv. Williams 82</strain>
        <tissue evidence="9">Callus</tissue>
    </source>
</reference>
<dbReference type="PROSITE" id="PS50146">
    <property type="entry name" value="DAGK"/>
    <property type="match status" value="1"/>
</dbReference>
<comment type="subcellular location">
    <subcellularLocation>
        <location evidence="1">Vacuole membrane</location>
        <topology evidence="1">Peripheral membrane protein</topology>
    </subcellularLocation>
</comment>
<reference evidence="10" key="2">
    <citation type="submission" date="2018-02" db="UniProtKB">
        <authorList>
            <consortium name="EnsemblPlants"/>
        </authorList>
    </citation>
    <scope>IDENTIFICATION</scope>
    <source>
        <strain evidence="10">Williams 82</strain>
    </source>
</reference>
<dbReference type="EMBL" id="CM000846">
    <property type="protein sequence ID" value="KRH21569.1"/>
    <property type="molecule type" value="Genomic_DNA"/>
</dbReference>
<dbReference type="GO" id="GO:0071215">
    <property type="term" value="P:cellular response to abscisic acid stimulus"/>
    <property type="evidence" value="ECO:0007669"/>
    <property type="project" value="UniProtKB-ARBA"/>
</dbReference>